<proteinExistence type="predicted"/>
<evidence type="ECO:0000256" key="1">
    <source>
        <dbReference type="SAM" id="MobiDB-lite"/>
    </source>
</evidence>
<feature type="region of interest" description="Disordered" evidence="1">
    <location>
        <begin position="112"/>
        <end position="176"/>
    </location>
</feature>
<gene>
    <name evidence="2" type="ORF">F2Q69_00006796</name>
</gene>
<organism evidence="2 3">
    <name type="scientific">Brassica cretica</name>
    <name type="common">Mustard</name>
    <dbReference type="NCBI Taxonomy" id="69181"/>
    <lineage>
        <taxon>Eukaryota</taxon>
        <taxon>Viridiplantae</taxon>
        <taxon>Streptophyta</taxon>
        <taxon>Embryophyta</taxon>
        <taxon>Tracheophyta</taxon>
        <taxon>Spermatophyta</taxon>
        <taxon>Magnoliopsida</taxon>
        <taxon>eudicotyledons</taxon>
        <taxon>Gunneridae</taxon>
        <taxon>Pentapetalae</taxon>
        <taxon>rosids</taxon>
        <taxon>malvids</taxon>
        <taxon>Brassicales</taxon>
        <taxon>Brassicaceae</taxon>
        <taxon>Brassiceae</taxon>
        <taxon>Brassica</taxon>
    </lineage>
</organism>
<name>A0A8S9PHD3_BRACR</name>
<protein>
    <submittedName>
        <fullName evidence="2">Uncharacterized protein</fullName>
    </submittedName>
</protein>
<evidence type="ECO:0000313" key="3">
    <source>
        <dbReference type="Proteomes" id="UP000712600"/>
    </source>
</evidence>
<comment type="caution">
    <text evidence="2">The sequence shown here is derived from an EMBL/GenBank/DDBJ whole genome shotgun (WGS) entry which is preliminary data.</text>
</comment>
<dbReference type="Proteomes" id="UP000712600">
    <property type="component" value="Unassembled WGS sequence"/>
</dbReference>
<reference evidence="2" key="1">
    <citation type="submission" date="2019-12" db="EMBL/GenBank/DDBJ databases">
        <title>Genome sequencing and annotation of Brassica cretica.</title>
        <authorList>
            <person name="Studholme D.J."/>
            <person name="Sarris P."/>
        </authorList>
    </citation>
    <scope>NUCLEOTIDE SEQUENCE</scope>
    <source>
        <strain evidence="2">PFS-109/04</strain>
        <tissue evidence="2">Leaf</tissue>
    </source>
</reference>
<sequence>MSITELLGALLQLLGVFVEFLLQALELRGELRIGLLPSFMQLGYLALQTIDLPLKFGLSLGSFGFPIPWGTGAVQGTGPGELHSGKPGFLLAGTQRPQVGHRPMDPLRKEPGFLGSPLEGTPVPRIPARRNPGSSLRSTPGPVPKTAPFPRENGKLPIKGTFHISEYGRVQPTPTD</sequence>
<evidence type="ECO:0000313" key="2">
    <source>
        <dbReference type="EMBL" id="KAF3512243.1"/>
    </source>
</evidence>
<dbReference type="AlphaFoldDB" id="A0A8S9PHD3"/>
<dbReference type="EMBL" id="QGKX02001521">
    <property type="protein sequence ID" value="KAF3512243.1"/>
    <property type="molecule type" value="Genomic_DNA"/>
</dbReference>
<accession>A0A8S9PHD3</accession>